<proteinExistence type="predicted"/>
<dbReference type="PANTHER" id="PTHR41260">
    <property type="entry name" value="PROTEIN ECSC"/>
    <property type="match status" value="1"/>
</dbReference>
<keyword evidence="2" id="KW-1185">Reference proteome</keyword>
<protein>
    <recommendedName>
        <fullName evidence="3">EcsC family protein</fullName>
    </recommendedName>
</protein>
<dbReference type="InterPro" id="IPR024787">
    <property type="entry name" value="EcsC"/>
</dbReference>
<dbReference type="EMBL" id="JAFBFC010000006">
    <property type="protein sequence ID" value="MBM7704384.1"/>
    <property type="molecule type" value="Genomic_DNA"/>
</dbReference>
<organism evidence="1 2">
    <name type="scientific">Priestia iocasae</name>
    <dbReference type="NCBI Taxonomy" id="2291674"/>
    <lineage>
        <taxon>Bacteria</taxon>
        <taxon>Bacillati</taxon>
        <taxon>Bacillota</taxon>
        <taxon>Bacilli</taxon>
        <taxon>Bacillales</taxon>
        <taxon>Bacillaceae</taxon>
        <taxon>Priestia</taxon>
    </lineage>
</organism>
<dbReference type="Proteomes" id="UP000809829">
    <property type="component" value="Unassembled WGS sequence"/>
</dbReference>
<evidence type="ECO:0000313" key="1">
    <source>
        <dbReference type="EMBL" id="MBM7704384.1"/>
    </source>
</evidence>
<dbReference type="PANTHER" id="PTHR41260:SF1">
    <property type="entry name" value="PROTEIN ECSC"/>
    <property type="match status" value="1"/>
</dbReference>
<dbReference type="RefSeq" id="WP_205188379.1">
    <property type="nucleotide sequence ID" value="NZ_JAFBFC010000006.1"/>
</dbReference>
<gene>
    <name evidence="1" type="ORF">JOC83_003239</name>
</gene>
<name>A0ABS2QY22_9BACI</name>
<reference evidence="1 2" key="1">
    <citation type="submission" date="2021-01" db="EMBL/GenBank/DDBJ databases">
        <title>Genomic Encyclopedia of Type Strains, Phase IV (KMG-IV): sequencing the most valuable type-strain genomes for metagenomic binning, comparative biology and taxonomic classification.</title>
        <authorList>
            <person name="Goeker M."/>
        </authorList>
    </citation>
    <scope>NUCLEOTIDE SEQUENCE [LARGE SCALE GENOMIC DNA]</scope>
    <source>
        <strain evidence="1 2">DSM 104297</strain>
    </source>
</reference>
<evidence type="ECO:0008006" key="3">
    <source>
        <dbReference type="Google" id="ProtNLM"/>
    </source>
</evidence>
<accession>A0ABS2QY22</accession>
<evidence type="ECO:0000313" key="2">
    <source>
        <dbReference type="Proteomes" id="UP000809829"/>
    </source>
</evidence>
<sequence>MESRDYLLTELKEIEKWEKDQKGIWFWEKLTRLPFRLLDKVTPMFIQKKIGRLLDELGSYLQNGGQYLVSEKAALQFFEKKTGIPILDLSDIGQASLEEMKKASFELTKNRKHAATVQGASTGIGGIFTLAIDIPAILAISLKTLQEIAMLHGYDPKEKNERVFILKCLQFSTADVVGKEAILNEIADFTNEERKSTEVISQLQGWREVTLTFTESFGWKKLFQLVPVAGILFGAFANRSMISDLAETGTMLYQKRRILERLEATSHLESGHEQQGV</sequence>
<comment type="caution">
    <text evidence="1">The sequence shown here is derived from an EMBL/GenBank/DDBJ whole genome shotgun (WGS) entry which is preliminary data.</text>
</comment>
<dbReference type="Pfam" id="PF12787">
    <property type="entry name" value="EcsC"/>
    <property type="match status" value="1"/>
</dbReference>